<protein>
    <submittedName>
        <fullName evidence="2">Uncharacterized protein</fullName>
    </submittedName>
</protein>
<reference evidence="2" key="1">
    <citation type="submission" date="2016-04" db="EMBL/GenBank/DDBJ databases">
        <authorList>
            <person name="Nguyen H.D."/>
            <person name="Samba Siva P."/>
            <person name="Cullis J."/>
            <person name="Levesque C.A."/>
            <person name="Hambleton S."/>
        </authorList>
    </citation>
    <scope>NUCLEOTIDE SEQUENCE</scope>
    <source>
        <strain evidence="2">DAOMC 236422</strain>
    </source>
</reference>
<gene>
    <name evidence="2" type="ORF">A4X09_0g4145</name>
</gene>
<reference evidence="2" key="2">
    <citation type="journal article" date="2019" name="IMA Fungus">
        <title>Genome sequencing and comparison of five Tilletia species to identify candidate genes for the detection of regulated species infecting wheat.</title>
        <authorList>
            <person name="Nguyen H.D.T."/>
            <person name="Sultana T."/>
            <person name="Kesanakurti P."/>
            <person name="Hambleton S."/>
        </authorList>
    </citation>
    <scope>NUCLEOTIDE SEQUENCE</scope>
    <source>
        <strain evidence="2">DAOMC 236422</strain>
    </source>
</reference>
<evidence type="ECO:0000313" key="3">
    <source>
        <dbReference type="Proteomes" id="UP000078113"/>
    </source>
</evidence>
<keyword evidence="3" id="KW-1185">Reference proteome</keyword>
<dbReference type="Proteomes" id="UP000078113">
    <property type="component" value="Unassembled WGS sequence"/>
</dbReference>
<name>A0A8X7N6P5_9BASI</name>
<proteinExistence type="predicted"/>
<feature type="transmembrane region" description="Helical" evidence="1">
    <location>
        <begin position="15"/>
        <end position="33"/>
    </location>
</feature>
<sequence>MSESTTQLSVSQGNALVYTTLSAFFLVGLYAGYRCKTERDFFSGIRTQGTFALCLNWIASSQYLSRSHLSSHKNHQQGWHTQMACLAP</sequence>
<dbReference type="AlphaFoldDB" id="A0A8X7N6P5"/>
<organism evidence="2 3">
    <name type="scientific">Tilletia walkeri</name>
    <dbReference type="NCBI Taxonomy" id="117179"/>
    <lineage>
        <taxon>Eukaryota</taxon>
        <taxon>Fungi</taxon>
        <taxon>Dikarya</taxon>
        <taxon>Basidiomycota</taxon>
        <taxon>Ustilaginomycotina</taxon>
        <taxon>Exobasidiomycetes</taxon>
        <taxon>Tilletiales</taxon>
        <taxon>Tilletiaceae</taxon>
        <taxon>Tilletia</taxon>
    </lineage>
</organism>
<keyword evidence="1" id="KW-0812">Transmembrane</keyword>
<evidence type="ECO:0000256" key="1">
    <source>
        <dbReference type="SAM" id="Phobius"/>
    </source>
</evidence>
<comment type="caution">
    <text evidence="2">The sequence shown here is derived from an EMBL/GenBank/DDBJ whole genome shotgun (WGS) entry which is preliminary data.</text>
</comment>
<keyword evidence="1" id="KW-0472">Membrane</keyword>
<dbReference type="EMBL" id="LWDG02000167">
    <property type="protein sequence ID" value="KAE8268201.1"/>
    <property type="molecule type" value="Genomic_DNA"/>
</dbReference>
<keyword evidence="1" id="KW-1133">Transmembrane helix</keyword>
<evidence type="ECO:0000313" key="2">
    <source>
        <dbReference type="EMBL" id="KAE8268201.1"/>
    </source>
</evidence>
<accession>A0A8X7N6P5</accession>